<gene>
    <name evidence="1" type="ORF">LCGC14_1515210</name>
</gene>
<proteinExistence type="predicted"/>
<protein>
    <submittedName>
        <fullName evidence="1">Uncharacterized protein</fullName>
    </submittedName>
</protein>
<name>A0A0F9M1C9_9ZZZZ</name>
<dbReference type="EMBL" id="LAZR01011165">
    <property type="protein sequence ID" value="KKM63072.1"/>
    <property type="molecule type" value="Genomic_DNA"/>
</dbReference>
<accession>A0A0F9M1C9</accession>
<comment type="caution">
    <text evidence="1">The sequence shown here is derived from an EMBL/GenBank/DDBJ whole genome shotgun (WGS) entry which is preliminary data.</text>
</comment>
<dbReference type="AlphaFoldDB" id="A0A0F9M1C9"/>
<organism evidence="1">
    <name type="scientific">marine sediment metagenome</name>
    <dbReference type="NCBI Taxonomy" id="412755"/>
    <lineage>
        <taxon>unclassified sequences</taxon>
        <taxon>metagenomes</taxon>
        <taxon>ecological metagenomes</taxon>
    </lineage>
</organism>
<reference evidence="1" key="1">
    <citation type="journal article" date="2015" name="Nature">
        <title>Complex archaea that bridge the gap between prokaryotes and eukaryotes.</title>
        <authorList>
            <person name="Spang A."/>
            <person name="Saw J.H."/>
            <person name="Jorgensen S.L."/>
            <person name="Zaremba-Niedzwiedzka K."/>
            <person name="Martijn J."/>
            <person name="Lind A.E."/>
            <person name="van Eijk R."/>
            <person name="Schleper C."/>
            <person name="Guy L."/>
            <person name="Ettema T.J."/>
        </authorList>
    </citation>
    <scope>NUCLEOTIDE SEQUENCE</scope>
</reference>
<sequence length="112" mass="12485">MAITYEVNSTTINAGIQATWPPIITGQNADATQKINTTWYEHLWRCDTMEMAEWEVLEPLKGSAFTELKTAGQDTPNSGNTYSTGRVMDVTGRQVGRRMVNVIARFLVEVTS</sequence>
<evidence type="ECO:0000313" key="1">
    <source>
        <dbReference type="EMBL" id="KKM63072.1"/>
    </source>
</evidence>